<keyword evidence="1" id="KW-1133">Transmembrane helix</keyword>
<keyword evidence="3" id="KW-1185">Reference proteome</keyword>
<sequence>MEGPGEGWRLIGRFLLLLLFYFIFSIPFSNVNWNFFFRCGERRVVQEGVIKINIGHSYFNKSYSGGRRSSVYGVPRGARICPAKYIFRVLMLLLPYRFSPQISPLQPDQSQQPQ</sequence>
<protein>
    <submittedName>
        <fullName evidence="2">Uncharacterized protein</fullName>
    </submittedName>
</protein>
<gene>
    <name evidence="2" type="ORF">BO71DRAFT_135206</name>
</gene>
<reference evidence="2 3" key="1">
    <citation type="submission" date="2018-02" db="EMBL/GenBank/DDBJ databases">
        <title>The genomes of Aspergillus section Nigri reveals drivers in fungal speciation.</title>
        <authorList>
            <consortium name="DOE Joint Genome Institute"/>
            <person name="Vesth T.C."/>
            <person name="Nybo J."/>
            <person name="Theobald S."/>
            <person name="Brandl J."/>
            <person name="Frisvad J.C."/>
            <person name="Nielsen K.F."/>
            <person name="Lyhne E.K."/>
            <person name="Kogle M.E."/>
            <person name="Kuo A."/>
            <person name="Riley R."/>
            <person name="Clum A."/>
            <person name="Nolan M."/>
            <person name="Lipzen A."/>
            <person name="Salamov A."/>
            <person name="Henrissat B."/>
            <person name="Wiebenga A."/>
            <person name="De vries R.P."/>
            <person name="Grigoriev I.V."/>
            <person name="Mortensen U.H."/>
            <person name="Andersen M.R."/>
            <person name="Baker S.E."/>
        </authorList>
    </citation>
    <scope>NUCLEOTIDE SEQUENCE [LARGE SCALE GENOMIC DNA]</scope>
    <source>
        <strain evidence="2 3">CBS 707.79</strain>
    </source>
</reference>
<evidence type="ECO:0000256" key="1">
    <source>
        <dbReference type="SAM" id="Phobius"/>
    </source>
</evidence>
<evidence type="ECO:0000313" key="2">
    <source>
        <dbReference type="EMBL" id="PYH97404.1"/>
    </source>
</evidence>
<evidence type="ECO:0000313" key="3">
    <source>
        <dbReference type="Proteomes" id="UP000247810"/>
    </source>
</evidence>
<dbReference type="Proteomes" id="UP000247810">
    <property type="component" value="Unassembled WGS sequence"/>
</dbReference>
<feature type="transmembrane region" description="Helical" evidence="1">
    <location>
        <begin position="12"/>
        <end position="33"/>
    </location>
</feature>
<organism evidence="2 3">
    <name type="scientific">Aspergillus ellipticus CBS 707.79</name>
    <dbReference type="NCBI Taxonomy" id="1448320"/>
    <lineage>
        <taxon>Eukaryota</taxon>
        <taxon>Fungi</taxon>
        <taxon>Dikarya</taxon>
        <taxon>Ascomycota</taxon>
        <taxon>Pezizomycotina</taxon>
        <taxon>Eurotiomycetes</taxon>
        <taxon>Eurotiomycetidae</taxon>
        <taxon>Eurotiales</taxon>
        <taxon>Aspergillaceae</taxon>
        <taxon>Aspergillus</taxon>
        <taxon>Aspergillus subgen. Circumdati</taxon>
    </lineage>
</organism>
<dbReference type="VEuPathDB" id="FungiDB:BO71DRAFT_135206"/>
<keyword evidence="1" id="KW-0472">Membrane</keyword>
<dbReference type="EMBL" id="KZ825825">
    <property type="protein sequence ID" value="PYH97404.1"/>
    <property type="molecule type" value="Genomic_DNA"/>
</dbReference>
<keyword evidence="1" id="KW-0812">Transmembrane</keyword>
<name>A0A319DKU1_9EURO</name>
<proteinExistence type="predicted"/>
<dbReference type="AlphaFoldDB" id="A0A319DKU1"/>
<accession>A0A319DKU1</accession>